<keyword evidence="3" id="KW-1185">Reference proteome</keyword>
<accession>A0A9D4CI95</accession>
<reference evidence="2" key="2">
    <citation type="submission" date="2020-11" db="EMBL/GenBank/DDBJ databases">
        <authorList>
            <person name="McCartney M.A."/>
            <person name="Auch B."/>
            <person name="Kono T."/>
            <person name="Mallez S."/>
            <person name="Becker A."/>
            <person name="Gohl D.M."/>
            <person name="Silverstein K.A.T."/>
            <person name="Koren S."/>
            <person name="Bechman K.B."/>
            <person name="Herman A."/>
            <person name="Abrahante J.E."/>
            <person name="Garbe J."/>
        </authorList>
    </citation>
    <scope>NUCLEOTIDE SEQUENCE</scope>
    <source>
        <strain evidence="2">Duluth1</strain>
        <tissue evidence="2">Whole animal</tissue>
    </source>
</reference>
<reference evidence="2" key="1">
    <citation type="journal article" date="2019" name="bioRxiv">
        <title>The Genome of the Zebra Mussel, Dreissena polymorpha: A Resource for Invasive Species Research.</title>
        <authorList>
            <person name="McCartney M.A."/>
            <person name="Auch B."/>
            <person name="Kono T."/>
            <person name="Mallez S."/>
            <person name="Zhang Y."/>
            <person name="Obille A."/>
            <person name="Becker A."/>
            <person name="Abrahante J.E."/>
            <person name="Garbe J."/>
            <person name="Badalamenti J.P."/>
            <person name="Herman A."/>
            <person name="Mangelson H."/>
            <person name="Liachko I."/>
            <person name="Sullivan S."/>
            <person name="Sone E.D."/>
            <person name="Koren S."/>
            <person name="Silverstein K.A.T."/>
            <person name="Beckman K.B."/>
            <person name="Gohl D.M."/>
        </authorList>
    </citation>
    <scope>NUCLEOTIDE SEQUENCE</scope>
    <source>
        <strain evidence="2">Duluth1</strain>
        <tissue evidence="2">Whole animal</tissue>
    </source>
</reference>
<evidence type="ECO:0000313" key="2">
    <source>
        <dbReference type="EMBL" id="KAH3725823.1"/>
    </source>
</evidence>
<protein>
    <submittedName>
        <fullName evidence="2">Uncharacterized protein</fullName>
    </submittedName>
</protein>
<dbReference type="Proteomes" id="UP000828390">
    <property type="component" value="Unassembled WGS sequence"/>
</dbReference>
<proteinExistence type="predicted"/>
<organism evidence="2 3">
    <name type="scientific">Dreissena polymorpha</name>
    <name type="common">Zebra mussel</name>
    <name type="synonym">Mytilus polymorpha</name>
    <dbReference type="NCBI Taxonomy" id="45954"/>
    <lineage>
        <taxon>Eukaryota</taxon>
        <taxon>Metazoa</taxon>
        <taxon>Spiralia</taxon>
        <taxon>Lophotrochozoa</taxon>
        <taxon>Mollusca</taxon>
        <taxon>Bivalvia</taxon>
        <taxon>Autobranchia</taxon>
        <taxon>Heteroconchia</taxon>
        <taxon>Euheterodonta</taxon>
        <taxon>Imparidentia</taxon>
        <taxon>Neoheterodontei</taxon>
        <taxon>Myida</taxon>
        <taxon>Dreissenoidea</taxon>
        <taxon>Dreissenidae</taxon>
        <taxon>Dreissena</taxon>
    </lineage>
</organism>
<comment type="caution">
    <text evidence="2">The sequence shown here is derived from an EMBL/GenBank/DDBJ whole genome shotgun (WGS) entry which is preliminary data.</text>
</comment>
<dbReference type="AlphaFoldDB" id="A0A9D4CI95"/>
<name>A0A9D4CI95_DREPO</name>
<sequence>MLYFLRPHYRWTHQHGEVSQVATGAGHNASAPVKGSQRAAFGSPDIRTPAVGRS</sequence>
<evidence type="ECO:0000313" key="3">
    <source>
        <dbReference type="Proteomes" id="UP000828390"/>
    </source>
</evidence>
<evidence type="ECO:0000256" key="1">
    <source>
        <dbReference type="SAM" id="MobiDB-lite"/>
    </source>
</evidence>
<dbReference type="EMBL" id="JAIWYP010000012">
    <property type="protein sequence ID" value="KAH3725823.1"/>
    <property type="molecule type" value="Genomic_DNA"/>
</dbReference>
<gene>
    <name evidence="2" type="ORF">DPMN_051672</name>
</gene>
<feature type="region of interest" description="Disordered" evidence="1">
    <location>
        <begin position="24"/>
        <end position="54"/>
    </location>
</feature>